<evidence type="ECO:0000256" key="4">
    <source>
        <dbReference type="ARBA" id="ARBA00023136"/>
    </source>
</evidence>
<dbReference type="Proteomes" id="UP000600865">
    <property type="component" value="Unassembled WGS sequence"/>
</dbReference>
<feature type="transmembrane region" description="Helical" evidence="5">
    <location>
        <begin position="202"/>
        <end position="222"/>
    </location>
</feature>
<reference evidence="6 7" key="1">
    <citation type="journal article" date="2014" name="Int. J. Syst. Evol. Microbiol.">
        <title>Complete genome sequence of Corynebacterium casei LMG S-19264T (=DSM 44701T), isolated from a smear-ripened cheese.</title>
        <authorList>
            <consortium name="US DOE Joint Genome Institute (JGI-PGF)"/>
            <person name="Walter F."/>
            <person name="Albersmeier A."/>
            <person name="Kalinowski J."/>
            <person name="Ruckert C."/>
        </authorList>
    </citation>
    <scope>NUCLEOTIDE SEQUENCE [LARGE SCALE GENOMIC DNA]</scope>
    <source>
        <strain evidence="6 7">KCTC 23968</strain>
    </source>
</reference>
<feature type="transmembrane region" description="Helical" evidence="5">
    <location>
        <begin position="42"/>
        <end position="63"/>
    </location>
</feature>
<keyword evidence="7" id="KW-1185">Reference proteome</keyword>
<comment type="similarity">
    <text evidence="5">Belongs to the 4-toluene sulfonate uptake permease (TSUP) (TC 2.A.102) family.</text>
</comment>
<dbReference type="PANTHER" id="PTHR43701">
    <property type="entry name" value="MEMBRANE TRANSPORTER PROTEIN MJ0441-RELATED"/>
    <property type="match status" value="1"/>
</dbReference>
<evidence type="ECO:0000313" key="7">
    <source>
        <dbReference type="Proteomes" id="UP000600865"/>
    </source>
</evidence>
<keyword evidence="5" id="KW-1003">Cell membrane</keyword>
<gene>
    <name evidence="6" type="ORF">GCM10011309_10950</name>
</gene>
<keyword evidence="3 5" id="KW-1133">Transmembrane helix</keyword>
<evidence type="ECO:0000256" key="2">
    <source>
        <dbReference type="ARBA" id="ARBA00022692"/>
    </source>
</evidence>
<evidence type="ECO:0000256" key="1">
    <source>
        <dbReference type="ARBA" id="ARBA00004141"/>
    </source>
</evidence>
<feature type="transmembrane region" description="Helical" evidence="5">
    <location>
        <begin position="98"/>
        <end position="116"/>
    </location>
</feature>
<proteinExistence type="inferred from homology"/>
<name>A0A918KIU6_9PROT</name>
<feature type="transmembrane region" description="Helical" evidence="5">
    <location>
        <begin position="170"/>
        <end position="190"/>
    </location>
</feature>
<sequence>MLLVKLAFLTLLFGLTALLYASVGFGGGSTYTALLVASGADYRIVPLVALTCNILVVSGNALRYAKQGFIRWQKLWPLVVLSIPAAWIGGRLNISETTFIGLLWVALLLAGARLLFSKINFEDTFDADHAIPIWQSAVIGAAIGFYSGLVGIGGGIFLAPVLYFKRWGNAKTIAATCSVFILVNSISGFAGQFTKLASSEHLGAALSYWPVLPAVLIGGFIGNRFGVFKLSQSVVKKLTAMLILVVALRLLLKWIQLIT</sequence>
<dbReference type="GO" id="GO:0005886">
    <property type="term" value="C:plasma membrane"/>
    <property type="evidence" value="ECO:0007669"/>
    <property type="project" value="UniProtKB-SubCell"/>
</dbReference>
<dbReference type="RefSeq" id="WP_189582417.1">
    <property type="nucleotide sequence ID" value="NZ_BMYV01000001.1"/>
</dbReference>
<dbReference type="InterPro" id="IPR051598">
    <property type="entry name" value="TSUP/Inactive_protease-like"/>
</dbReference>
<organism evidence="6 7">
    <name type="scientific">Litorimonas cladophorae</name>
    <dbReference type="NCBI Taxonomy" id="1220491"/>
    <lineage>
        <taxon>Bacteria</taxon>
        <taxon>Pseudomonadati</taxon>
        <taxon>Pseudomonadota</taxon>
        <taxon>Alphaproteobacteria</taxon>
        <taxon>Maricaulales</taxon>
        <taxon>Robiginitomaculaceae</taxon>
    </lineage>
</organism>
<dbReference type="Pfam" id="PF01925">
    <property type="entry name" value="TauE"/>
    <property type="match status" value="1"/>
</dbReference>
<evidence type="ECO:0000313" key="6">
    <source>
        <dbReference type="EMBL" id="GGX62785.1"/>
    </source>
</evidence>
<keyword evidence="4 5" id="KW-0472">Membrane</keyword>
<evidence type="ECO:0000256" key="3">
    <source>
        <dbReference type="ARBA" id="ARBA00022989"/>
    </source>
</evidence>
<accession>A0A918KIU6</accession>
<dbReference type="PANTHER" id="PTHR43701:SF5">
    <property type="entry name" value="MEMBRANE TRANSPORTER PROTEIN-RELATED"/>
    <property type="match status" value="1"/>
</dbReference>
<dbReference type="EMBL" id="BMYV01000001">
    <property type="protein sequence ID" value="GGX62785.1"/>
    <property type="molecule type" value="Genomic_DNA"/>
</dbReference>
<evidence type="ECO:0000256" key="5">
    <source>
        <dbReference type="RuleBase" id="RU363041"/>
    </source>
</evidence>
<keyword evidence="2 5" id="KW-0812">Transmembrane</keyword>
<feature type="transmembrane region" description="Helical" evidence="5">
    <location>
        <begin position="234"/>
        <end position="252"/>
    </location>
</feature>
<comment type="subcellular location">
    <subcellularLocation>
        <location evidence="5">Cell membrane</location>
        <topology evidence="5">Multi-pass membrane protein</topology>
    </subcellularLocation>
    <subcellularLocation>
        <location evidence="1">Membrane</location>
        <topology evidence="1">Multi-pass membrane protein</topology>
    </subcellularLocation>
</comment>
<feature type="transmembrane region" description="Helical" evidence="5">
    <location>
        <begin position="137"/>
        <end position="164"/>
    </location>
</feature>
<comment type="caution">
    <text evidence="6">The sequence shown here is derived from an EMBL/GenBank/DDBJ whole genome shotgun (WGS) entry which is preliminary data.</text>
</comment>
<dbReference type="AlphaFoldDB" id="A0A918KIU6"/>
<dbReference type="InterPro" id="IPR002781">
    <property type="entry name" value="TM_pro_TauE-like"/>
</dbReference>
<protein>
    <recommendedName>
        <fullName evidence="5">Probable membrane transporter protein</fullName>
    </recommendedName>
</protein>